<protein>
    <recommendedName>
        <fullName evidence="1">Phosphodiester glycosidase domain-containing protein</fullName>
    </recommendedName>
</protein>
<name>A0A917YWE5_9ALTE</name>
<evidence type="ECO:0000313" key="2">
    <source>
        <dbReference type="EMBL" id="GGO67307.1"/>
    </source>
</evidence>
<feature type="domain" description="Phosphodiester glycosidase" evidence="1">
    <location>
        <begin position="348"/>
        <end position="520"/>
    </location>
</feature>
<dbReference type="Proteomes" id="UP000606935">
    <property type="component" value="Unassembled WGS sequence"/>
</dbReference>
<proteinExistence type="predicted"/>
<evidence type="ECO:0000259" key="1">
    <source>
        <dbReference type="Pfam" id="PF09992"/>
    </source>
</evidence>
<comment type="caution">
    <text evidence="2">The sequence shown here is derived from an EMBL/GenBank/DDBJ whole genome shotgun (WGS) entry which is preliminary data.</text>
</comment>
<gene>
    <name evidence="2" type="ORF">GCM10010982_13450</name>
</gene>
<evidence type="ECO:0000313" key="3">
    <source>
        <dbReference type="Proteomes" id="UP000606935"/>
    </source>
</evidence>
<dbReference type="PANTHER" id="PTHR40446">
    <property type="entry name" value="N-ACETYLGLUCOSAMINE-1-PHOSPHODIESTER ALPHA-N-ACETYLGLUCOSAMINIDASE"/>
    <property type="match status" value="1"/>
</dbReference>
<reference evidence="2" key="2">
    <citation type="submission" date="2020-09" db="EMBL/GenBank/DDBJ databases">
        <authorList>
            <person name="Sun Q."/>
            <person name="Zhou Y."/>
        </authorList>
    </citation>
    <scope>NUCLEOTIDE SEQUENCE</scope>
    <source>
        <strain evidence="2">CGMCC 1.7086</strain>
    </source>
</reference>
<accession>A0A917YWE5</accession>
<dbReference type="Pfam" id="PF09992">
    <property type="entry name" value="NAGPA"/>
    <property type="match status" value="1"/>
</dbReference>
<reference evidence="2" key="1">
    <citation type="journal article" date="2014" name="Int. J. Syst. Evol. Microbiol.">
        <title>Complete genome sequence of Corynebacterium casei LMG S-19264T (=DSM 44701T), isolated from a smear-ripened cheese.</title>
        <authorList>
            <consortium name="US DOE Joint Genome Institute (JGI-PGF)"/>
            <person name="Walter F."/>
            <person name="Albersmeier A."/>
            <person name="Kalinowski J."/>
            <person name="Ruckert C."/>
        </authorList>
    </citation>
    <scope>NUCLEOTIDE SEQUENCE</scope>
    <source>
        <strain evidence="2">CGMCC 1.7086</strain>
    </source>
</reference>
<dbReference type="RefSeq" id="WP_188692192.1">
    <property type="nucleotide sequence ID" value="NZ_BMLS01000002.1"/>
</dbReference>
<dbReference type="InterPro" id="IPR018711">
    <property type="entry name" value="NAGPA"/>
</dbReference>
<sequence length="529" mass="57438">MSSNHSYTKPISLLAFTYTLTTFCNTLLAGEITADNFIFAAQQRVLSYSKQPVREGLHHHVAQVVSTAKADKQPWYIYSSPLLSEQGHKQLTDTLRQHGVTALESERFSVPGMPDKEYQTVILGRFASHSAAQQELHALPPLETPLQIGYAEYHPLSAMGTWHINVLEIEVNAFEGRLANRLAGNQVQGVETVLQLAERSEAIAAINANFFVMHEQDGVVGDPTGLLIENGRLLSEGLNHQPAVVIQNTPQLTAKLVYSLTDIRLFWDDGDISPVAGINRAAGKVRNCGIGDAQGSALAAHDKTCLRSNELVLLTREAGFEPGPDTLSVSINAQGQLSAFHPDSQSDDYILTATGNLRPYLQAKLKDKSTLTVAFDVSEENGQPMLSSDNIEALAAGPTLLYHGQASRREHIEGWQLSTSADHQRRLLVHRWINLRNPRTALGITAKGNILLVTVDGRQPGVSAGLSIEELRHLMLALGAYDGINLDGGGSTTMVINNQVVNSPSSHQNALRPVANALLVLSPPHAKVQ</sequence>
<keyword evidence="3" id="KW-1185">Reference proteome</keyword>
<dbReference type="AlphaFoldDB" id="A0A917YWE5"/>
<dbReference type="PANTHER" id="PTHR40446:SF2">
    <property type="entry name" value="N-ACETYLGLUCOSAMINE-1-PHOSPHODIESTER ALPHA-N-ACETYLGLUCOSAMINIDASE"/>
    <property type="match status" value="1"/>
</dbReference>
<organism evidence="2 3">
    <name type="scientific">Bowmanella pacifica</name>
    <dbReference type="NCBI Taxonomy" id="502051"/>
    <lineage>
        <taxon>Bacteria</taxon>
        <taxon>Pseudomonadati</taxon>
        <taxon>Pseudomonadota</taxon>
        <taxon>Gammaproteobacteria</taxon>
        <taxon>Alteromonadales</taxon>
        <taxon>Alteromonadaceae</taxon>
        <taxon>Bowmanella</taxon>
    </lineage>
</organism>
<dbReference type="EMBL" id="BMLS01000002">
    <property type="protein sequence ID" value="GGO67307.1"/>
    <property type="molecule type" value="Genomic_DNA"/>
</dbReference>